<protein>
    <submittedName>
        <fullName evidence="2">Cell surface protein</fullName>
    </submittedName>
</protein>
<sequence length="131" mass="14520">MWRRRLMGIGLGLIVWLWLGPAVLATAQSLGTTETQISFYAGPKSTKPTVTGQIPQGDMVYQTRRVLTHEADFAGQLQRTLATGQLPQTGENLRRYQQLFGVLTLVALGLIWQISRTLRGGDTRATLSKNH</sequence>
<feature type="transmembrane region" description="Helical" evidence="1">
    <location>
        <begin position="96"/>
        <end position="114"/>
    </location>
</feature>
<reference evidence="2" key="1">
    <citation type="submission" date="2023-08" db="EMBL/GenBank/DDBJ databases">
        <authorList>
            <person name="Page C.A."/>
            <person name="Perez-Diaz I.M."/>
        </authorList>
    </citation>
    <scope>NUCLEOTIDE SEQUENCE</scope>
    <source>
        <strain evidence="2">7.8.46</strain>
    </source>
</reference>
<accession>A0AAW8VU12</accession>
<keyword evidence="1" id="KW-0812">Transmembrane</keyword>
<evidence type="ECO:0000256" key="1">
    <source>
        <dbReference type="SAM" id="Phobius"/>
    </source>
</evidence>
<name>A0AAW8VU12_LACPE</name>
<comment type="caution">
    <text evidence="2">The sequence shown here is derived from an EMBL/GenBank/DDBJ whole genome shotgun (WGS) entry which is preliminary data.</text>
</comment>
<dbReference type="Proteomes" id="UP001267003">
    <property type="component" value="Unassembled WGS sequence"/>
</dbReference>
<dbReference type="AlphaFoldDB" id="A0AAW8VU12"/>
<keyword evidence="1" id="KW-0472">Membrane</keyword>
<evidence type="ECO:0000313" key="3">
    <source>
        <dbReference type="Proteomes" id="UP001267003"/>
    </source>
</evidence>
<evidence type="ECO:0000313" key="2">
    <source>
        <dbReference type="EMBL" id="MDT6989307.1"/>
    </source>
</evidence>
<dbReference type="EMBL" id="JAVLAQ010000001">
    <property type="protein sequence ID" value="MDT6989307.1"/>
    <property type="molecule type" value="Genomic_DNA"/>
</dbReference>
<keyword evidence="1" id="KW-1133">Transmembrane helix</keyword>
<gene>
    <name evidence="2" type="ORF">RI536_04230</name>
</gene>
<proteinExistence type="predicted"/>
<organism evidence="2 3">
    <name type="scientific">Lactiplantibacillus pentosus</name>
    <name type="common">Lactobacillus pentosus</name>
    <dbReference type="NCBI Taxonomy" id="1589"/>
    <lineage>
        <taxon>Bacteria</taxon>
        <taxon>Bacillati</taxon>
        <taxon>Bacillota</taxon>
        <taxon>Bacilli</taxon>
        <taxon>Lactobacillales</taxon>
        <taxon>Lactobacillaceae</taxon>
        <taxon>Lactiplantibacillus</taxon>
    </lineage>
</organism>
<dbReference type="RefSeq" id="WP_216780633.1">
    <property type="nucleotide sequence ID" value="NZ_JAGXBR010000025.1"/>
</dbReference>